<dbReference type="SUPFAM" id="SSF53335">
    <property type="entry name" value="S-adenosyl-L-methionine-dependent methyltransferases"/>
    <property type="match status" value="1"/>
</dbReference>
<protein>
    <submittedName>
        <fullName evidence="2">Putative methyltransferase</fullName>
    </submittedName>
</protein>
<gene>
    <name evidence="2" type="ORF">CLPA_c23710</name>
    <name evidence="3" type="ORF">CP6013_00808</name>
</gene>
<accession>A0A0H3J3E3</accession>
<keyword evidence="2" id="KW-0489">Methyltransferase</keyword>
<keyword evidence="5" id="KW-1185">Reference proteome</keyword>
<dbReference type="GO" id="GO:0032259">
    <property type="term" value="P:methylation"/>
    <property type="evidence" value="ECO:0007669"/>
    <property type="project" value="UniProtKB-KW"/>
</dbReference>
<dbReference type="eggNOG" id="COG2226">
    <property type="taxonomic scope" value="Bacteria"/>
</dbReference>
<dbReference type="EMBL" id="CP009268">
    <property type="protein sequence ID" value="AJA52429.1"/>
    <property type="molecule type" value="Genomic_DNA"/>
</dbReference>
<name>A0A0H3J3E3_CLOPA</name>
<dbReference type="Gene3D" id="3.40.50.150">
    <property type="entry name" value="Vaccinia Virus protein VP39"/>
    <property type="match status" value="1"/>
</dbReference>
<evidence type="ECO:0000313" key="4">
    <source>
        <dbReference type="Proteomes" id="UP000028042"/>
    </source>
</evidence>
<reference evidence="3 4" key="3">
    <citation type="journal article" name="Genome Announc.">
        <title>Improved Draft Genome Sequence of Clostridium pasteurianum Strain ATCC 6013 (DSM 525) Using a Hybrid Next-Generation Sequencing Approach.</title>
        <authorList>
            <person name="Pyne M.E."/>
            <person name="Utturkar S."/>
            <person name="Brown S.D."/>
            <person name="Moo-Young M."/>
            <person name="Chung D.A."/>
            <person name="Chou C.P."/>
        </authorList>
    </citation>
    <scope>NUCLEOTIDE SEQUENCE [LARGE SCALE GENOMIC DNA]</scope>
    <source>
        <strain evidence="3 4">ATCC 6013</strain>
    </source>
</reference>
<evidence type="ECO:0000313" key="5">
    <source>
        <dbReference type="Proteomes" id="UP000030905"/>
    </source>
</evidence>
<reference evidence="3" key="2">
    <citation type="submission" date="2015-10" db="EMBL/GenBank/DDBJ databases">
        <title>Improved Draft Genome Sequence of Clostridium pasteurianum Strain ATCC 6013 (DSM 525) Using a Hybrid Next-Generation Sequencing Approach.</title>
        <authorList>
            <person name="Pyne M.E."/>
            <person name="Utturkar S.M."/>
            <person name="Brown S.D."/>
            <person name="Moo-Young M."/>
            <person name="Chung D.A."/>
            <person name="Chou P.C."/>
        </authorList>
    </citation>
    <scope>NUCLEOTIDE SEQUENCE</scope>
    <source>
        <strain evidence="3">ATCC 6013</strain>
    </source>
</reference>
<dbReference type="InterPro" id="IPR025714">
    <property type="entry name" value="Methyltranfer_dom"/>
</dbReference>
<dbReference type="PANTHER" id="PTHR43591:SF24">
    <property type="entry name" value="2-METHOXY-6-POLYPRENYL-1,4-BENZOQUINOL METHYLASE, MITOCHONDRIAL"/>
    <property type="match status" value="1"/>
</dbReference>
<evidence type="ECO:0000313" key="2">
    <source>
        <dbReference type="EMBL" id="AJA52429.1"/>
    </source>
</evidence>
<proteinExistence type="predicted"/>
<dbReference type="CDD" id="cd02440">
    <property type="entry name" value="AdoMet_MTases"/>
    <property type="match status" value="1"/>
</dbReference>
<dbReference type="PANTHER" id="PTHR43591">
    <property type="entry name" value="METHYLTRANSFERASE"/>
    <property type="match status" value="1"/>
</dbReference>
<evidence type="ECO:0000259" key="1">
    <source>
        <dbReference type="Pfam" id="PF13847"/>
    </source>
</evidence>
<dbReference type="InterPro" id="IPR029063">
    <property type="entry name" value="SAM-dependent_MTases_sf"/>
</dbReference>
<dbReference type="AlphaFoldDB" id="A0A0H3J3E3"/>
<sequence length="265" mass="31112">MDIQHIINDYWSERSNEFSKCRLKDLQGFQRKIWTAIIREKIPSGRGLHALDVGTGGGFYAVLLCDMGFEVTAIDYSDKMIDNARENSKNLGYKNIKFIKMDAQNLEFKDESFDFIISRNVTWTLPDPEKAYKEWCRVLKSKGKIMNFDANYGQTFKLADEKGETYREMQKWVPSSYNRTLQSEDLIRRRNDFAKQLYISNYVRPQWDVDILIKNGIRKIDIDTDISSRVYVDIQYAQGKNEGEIQKKRDFGSDSEMFMVYAVKK</sequence>
<keyword evidence="2" id="KW-0808">Transferase</keyword>
<dbReference type="KEGG" id="cpat:CLPA_c23710"/>
<dbReference type="RefSeq" id="WP_158380940.1">
    <property type="nucleotide sequence ID" value="NZ_ANZB01000002.1"/>
</dbReference>
<dbReference type="Proteomes" id="UP000030905">
    <property type="component" value="Chromosome"/>
</dbReference>
<reference evidence="2 5" key="1">
    <citation type="journal article" date="2015" name="Genome Announc.">
        <title>Complete Genome Sequence of the Nitrogen-Fixing and Solvent-Producing Clostridium pasteurianum DSM 525.</title>
        <authorList>
            <person name="Poehlein A."/>
            <person name="Grosse-Honebrink A."/>
            <person name="Zhang Y."/>
            <person name="Minton N.P."/>
            <person name="Daniel R."/>
        </authorList>
    </citation>
    <scope>NUCLEOTIDE SEQUENCE [LARGE SCALE GENOMIC DNA]</scope>
    <source>
        <strain evidence="2">DSM 525</strain>
        <strain evidence="5">DSM 525 / ATCC 6013</strain>
    </source>
</reference>
<dbReference type="Pfam" id="PF13847">
    <property type="entry name" value="Methyltransf_31"/>
    <property type="match status" value="1"/>
</dbReference>
<dbReference type="EMBL" id="JPGY02000001">
    <property type="protein sequence ID" value="KRU11561.1"/>
    <property type="molecule type" value="Genomic_DNA"/>
</dbReference>
<organism evidence="2 5">
    <name type="scientific">Clostridium pasteurianum DSM 525 = ATCC 6013</name>
    <dbReference type="NCBI Taxonomy" id="1262449"/>
    <lineage>
        <taxon>Bacteria</taxon>
        <taxon>Bacillati</taxon>
        <taxon>Bacillota</taxon>
        <taxon>Clostridia</taxon>
        <taxon>Eubacteriales</taxon>
        <taxon>Clostridiaceae</taxon>
        <taxon>Clostridium</taxon>
    </lineage>
</organism>
<dbReference type="KEGG" id="cpae:CPAST_c23710"/>
<feature type="domain" description="Methyltransferase" evidence="1">
    <location>
        <begin position="46"/>
        <end position="161"/>
    </location>
</feature>
<evidence type="ECO:0000313" key="3">
    <source>
        <dbReference type="EMBL" id="KRU11561.1"/>
    </source>
</evidence>
<dbReference type="GeneID" id="93074515"/>
<dbReference type="Proteomes" id="UP000028042">
    <property type="component" value="Unassembled WGS sequence"/>
</dbReference>
<dbReference type="GO" id="GO:0008757">
    <property type="term" value="F:S-adenosylmethionine-dependent methyltransferase activity"/>
    <property type="evidence" value="ECO:0007669"/>
    <property type="project" value="InterPro"/>
</dbReference>
<dbReference type="PATRIC" id="fig|1262449.7.peg.2388"/>